<sequence length="293" mass="33552">MTSPIEQEPSQLQYQSDQRSSDEPLGEDVASTVSTATDTTPSSTQASDKPRNWSKEQKARLFTAYLMPGPIKWTTVHRDFKRAGGIDTNIRALTMQIHRIKAELDANMKDRLLSEGHSLAAIKTLNANMLVKERIAQIRVDLGLETTPQQLQRQQWRRYPSRRAGDKNFSCFEDRCLILLHESAINWEEAARLFPWLTGPGGKARNSLSLYNRWRHIAPIKDEYPRPLFSVTEAEDLNYKFDLELAAEWVEEETAAEDEEESATMDEEIMEDPPVPQPMSTKRKRSDTVQSDE</sequence>
<comment type="caution">
    <text evidence="1">The sequence shown here is derived from an EMBL/GenBank/DDBJ whole genome shotgun (WGS) entry which is preliminary data.</text>
</comment>
<evidence type="ECO:0000313" key="2">
    <source>
        <dbReference type="Proteomes" id="UP001320706"/>
    </source>
</evidence>
<gene>
    <name evidence="1" type="ORF">M8818_004182</name>
</gene>
<proteinExistence type="predicted"/>
<name>A0ACC3SCI9_9PEZI</name>
<organism evidence="1 2">
    <name type="scientific">Zalaria obscura</name>
    <dbReference type="NCBI Taxonomy" id="2024903"/>
    <lineage>
        <taxon>Eukaryota</taxon>
        <taxon>Fungi</taxon>
        <taxon>Dikarya</taxon>
        <taxon>Ascomycota</taxon>
        <taxon>Pezizomycotina</taxon>
        <taxon>Dothideomycetes</taxon>
        <taxon>Dothideomycetidae</taxon>
        <taxon>Dothideales</taxon>
        <taxon>Zalariaceae</taxon>
        <taxon>Zalaria</taxon>
    </lineage>
</organism>
<accession>A0ACC3SCI9</accession>
<dbReference type="EMBL" id="JAMKPW020000020">
    <property type="protein sequence ID" value="KAK8207929.1"/>
    <property type="molecule type" value="Genomic_DNA"/>
</dbReference>
<evidence type="ECO:0000313" key="1">
    <source>
        <dbReference type="EMBL" id="KAK8207929.1"/>
    </source>
</evidence>
<reference evidence="1" key="1">
    <citation type="submission" date="2024-02" db="EMBL/GenBank/DDBJ databases">
        <title>Metagenome Assembled Genome of Zalaria obscura JY119.</title>
        <authorList>
            <person name="Vighnesh L."/>
            <person name="Jagadeeshwari U."/>
            <person name="Venkata Ramana C."/>
            <person name="Sasikala C."/>
        </authorList>
    </citation>
    <scope>NUCLEOTIDE SEQUENCE</scope>
    <source>
        <strain evidence="1">JY119</strain>
    </source>
</reference>
<keyword evidence="2" id="KW-1185">Reference proteome</keyword>
<dbReference type="Proteomes" id="UP001320706">
    <property type="component" value="Unassembled WGS sequence"/>
</dbReference>
<protein>
    <submittedName>
        <fullName evidence="1">Uncharacterized protein</fullName>
    </submittedName>
</protein>